<dbReference type="AlphaFoldDB" id="A0A2U3KNR1"/>
<dbReference type="Pfam" id="PF14559">
    <property type="entry name" value="TPR_19"/>
    <property type="match status" value="1"/>
</dbReference>
<keyword evidence="1" id="KW-0802">TPR repeat</keyword>
<dbReference type="InterPro" id="IPR019734">
    <property type="entry name" value="TPR_rpt"/>
</dbReference>
<proteinExistence type="predicted"/>
<reference evidence="3" key="1">
    <citation type="submission" date="2018-02" db="EMBL/GenBank/DDBJ databases">
        <authorList>
            <person name="Hausmann B."/>
        </authorList>
    </citation>
    <scope>NUCLEOTIDE SEQUENCE [LARGE SCALE GENOMIC DNA]</scope>
    <source>
        <strain evidence="3">Peat soil MAG SbA1</strain>
    </source>
</reference>
<sequence length="102" mass="11481">MDRIAALNEILTENPKDAFARYGLAMEYSKQGDFDRALAEFSILLENNPDYTAGYFMAAQTLVRAERVEDAKKMLRDGIASARRTGNLHAQSEMEAMLAEME</sequence>
<organism evidence="2 3">
    <name type="scientific">Candidatus Sulfotelmatobacter kueseliae</name>
    <dbReference type="NCBI Taxonomy" id="2042962"/>
    <lineage>
        <taxon>Bacteria</taxon>
        <taxon>Pseudomonadati</taxon>
        <taxon>Acidobacteriota</taxon>
        <taxon>Terriglobia</taxon>
        <taxon>Terriglobales</taxon>
        <taxon>Candidatus Korobacteraceae</taxon>
        <taxon>Candidatus Sulfotelmatobacter</taxon>
    </lineage>
</organism>
<dbReference type="Gene3D" id="1.25.40.10">
    <property type="entry name" value="Tetratricopeptide repeat domain"/>
    <property type="match status" value="1"/>
</dbReference>
<dbReference type="OrthoDB" id="5521562at2"/>
<dbReference type="Proteomes" id="UP000238701">
    <property type="component" value="Unassembled WGS sequence"/>
</dbReference>
<dbReference type="InterPro" id="IPR011990">
    <property type="entry name" value="TPR-like_helical_dom_sf"/>
</dbReference>
<protein>
    <submittedName>
        <fullName evidence="2">Uncharacterized protein</fullName>
    </submittedName>
</protein>
<evidence type="ECO:0000313" key="2">
    <source>
        <dbReference type="EMBL" id="SPF41275.1"/>
    </source>
</evidence>
<evidence type="ECO:0000313" key="3">
    <source>
        <dbReference type="Proteomes" id="UP000238701"/>
    </source>
</evidence>
<evidence type="ECO:0000256" key="1">
    <source>
        <dbReference type="PROSITE-ProRule" id="PRU00339"/>
    </source>
</evidence>
<dbReference type="PROSITE" id="PS50005">
    <property type="entry name" value="TPR"/>
    <property type="match status" value="1"/>
</dbReference>
<dbReference type="SUPFAM" id="SSF48452">
    <property type="entry name" value="TPR-like"/>
    <property type="match status" value="1"/>
</dbReference>
<gene>
    <name evidence="2" type="ORF">SBA1_350013</name>
</gene>
<dbReference type="EMBL" id="OMOD01000128">
    <property type="protein sequence ID" value="SPF41275.1"/>
    <property type="molecule type" value="Genomic_DNA"/>
</dbReference>
<feature type="repeat" description="TPR" evidence="1">
    <location>
        <begin position="18"/>
        <end position="51"/>
    </location>
</feature>
<accession>A0A2U3KNR1</accession>
<name>A0A2U3KNR1_9BACT</name>